<evidence type="ECO:0000313" key="4">
    <source>
        <dbReference type="Proteomes" id="UP001500954"/>
    </source>
</evidence>
<dbReference type="InterPro" id="IPR034660">
    <property type="entry name" value="DinB/YfiT-like"/>
</dbReference>
<comment type="caution">
    <text evidence="3">The sequence shown here is derived from an EMBL/GenBank/DDBJ whole genome shotgun (WGS) entry which is preliminary data.</text>
</comment>
<dbReference type="SUPFAM" id="SSF109854">
    <property type="entry name" value="DinB/YfiT-like putative metalloenzymes"/>
    <property type="match status" value="1"/>
</dbReference>
<proteinExistence type="inferred from homology"/>
<keyword evidence="4" id="KW-1185">Reference proteome</keyword>
<dbReference type="Pfam" id="PF05163">
    <property type="entry name" value="DinB"/>
    <property type="match status" value="1"/>
</dbReference>
<dbReference type="Gene3D" id="1.20.120.450">
    <property type="entry name" value="dinb family like domain"/>
    <property type="match status" value="1"/>
</dbReference>
<comment type="similarity">
    <text evidence="1">Belongs to the DinB family.</text>
</comment>
<organism evidence="3 4">
    <name type="scientific">Snuella lapsa</name>
    <dbReference type="NCBI Taxonomy" id="870481"/>
    <lineage>
        <taxon>Bacteria</taxon>
        <taxon>Pseudomonadati</taxon>
        <taxon>Bacteroidota</taxon>
        <taxon>Flavobacteriia</taxon>
        <taxon>Flavobacteriales</taxon>
        <taxon>Flavobacteriaceae</taxon>
        <taxon>Snuella</taxon>
    </lineage>
</organism>
<gene>
    <name evidence="3" type="ORF">GCM10022395_12790</name>
</gene>
<protein>
    <submittedName>
        <fullName evidence="3">DinB family protein</fullName>
    </submittedName>
</protein>
<evidence type="ECO:0000313" key="3">
    <source>
        <dbReference type="EMBL" id="GAA3563696.1"/>
    </source>
</evidence>
<accession>A0ABP6XBU7</accession>
<name>A0ABP6XBU7_9FLAO</name>
<keyword evidence="2" id="KW-0479">Metal-binding</keyword>
<evidence type="ECO:0000256" key="1">
    <source>
        <dbReference type="ARBA" id="ARBA00008635"/>
    </source>
</evidence>
<dbReference type="Proteomes" id="UP001500954">
    <property type="component" value="Unassembled WGS sequence"/>
</dbReference>
<dbReference type="RefSeq" id="WP_345005061.1">
    <property type="nucleotide sequence ID" value="NZ_BAABCY010000034.1"/>
</dbReference>
<evidence type="ECO:0000256" key="2">
    <source>
        <dbReference type="ARBA" id="ARBA00022723"/>
    </source>
</evidence>
<sequence>METTLNKSKKADLVISPTQLINHWQGHRSLTRRVIEAFPEDAFFNHTIGGMRPFSEMVMELLGIASPGIQEIATGKTSPLNEHFEHGNKKEQLLELWDKSTDEINRYWAQIKPDQFQNTIKLFGQYEGTVQSSIFYFIDNEIHHRGQGYVYLRSLGIEPPAFYER</sequence>
<dbReference type="InterPro" id="IPR007837">
    <property type="entry name" value="DinB"/>
</dbReference>
<dbReference type="EMBL" id="BAABCY010000034">
    <property type="protein sequence ID" value="GAA3563696.1"/>
    <property type="molecule type" value="Genomic_DNA"/>
</dbReference>
<reference evidence="4" key="1">
    <citation type="journal article" date="2019" name="Int. J. Syst. Evol. Microbiol.">
        <title>The Global Catalogue of Microorganisms (GCM) 10K type strain sequencing project: providing services to taxonomists for standard genome sequencing and annotation.</title>
        <authorList>
            <consortium name="The Broad Institute Genomics Platform"/>
            <consortium name="The Broad Institute Genome Sequencing Center for Infectious Disease"/>
            <person name="Wu L."/>
            <person name="Ma J."/>
        </authorList>
    </citation>
    <scope>NUCLEOTIDE SEQUENCE [LARGE SCALE GENOMIC DNA]</scope>
    <source>
        <strain evidence="4">JCM 17111</strain>
    </source>
</reference>